<comment type="catalytic activity">
    <reaction evidence="8">
        <text>(6S)-NADHX + ATP = ADP + phosphate + NADH + H(+)</text>
        <dbReference type="Rhea" id="RHEA:19017"/>
        <dbReference type="ChEBI" id="CHEBI:15378"/>
        <dbReference type="ChEBI" id="CHEBI:30616"/>
        <dbReference type="ChEBI" id="CHEBI:43474"/>
        <dbReference type="ChEBI" id="CHEBI:57945"/>
        <dbReference type="ChEBI" id="CHEBI:64074"/>
        <dbReference type="ChEBI" id="CHEBI:456216"/>
        <dbReference type="EC" id="4.2.1.93"/>
    </reaction>
</comment>
<keyword evidence="6 8" id="KW-0456">Lyase</keyword>
<dbReference type="HAMAP" id="MF_01965">
    <property type="entry name" value="NADHX_dehydratase"/>
    <property type="match status" value="1"/>
</dbReference>
<dbReference type="EC" id="4.2.1.93" evidence="8"/>
<dbReference type="GO" id="GO:0046496">
    <property type="term" value="P:nicotinamide nucleotide metabolic process"/>
    <property type="evidence" value="ECO:0007669"/>
    <property type="project" value="UniProtKB-UniRule"/>
</dbReference>
<dbReference type="GO" id="GO:0110051">
    <property type="term" value="P:metabolite repair"/>
    <property type="evidence" value="ECO:0007669"/>
    <property type="project" value="TreeGrafter"/>
</dbReference>
<dbReference type="Proteomes" id="UP000887566">
    <property type="component" value="Unplaced"/>
</dbReference>
<dbReference type="InterPro" id="IPR029056">
    <property type="entry name" value="Ribokinase-like"/>
</dbReference>
<evidence type="ECO:0000256" key="1">
    <source>
        <dbReference type="ARBA" id="ARBA00022553"/>
    </source>
</evidence>
<dbReference type="CDD" id="cd01171">
    <property type="entry name" value="YXKO-related"/>
    <property type="match status" value="1"/>
</dbReference>
<dbReference type="SUPFAM" id="SSF53613">
    <property type="entry name" value="Ribokinase-like"/>
    <property type="match status" value="1"/>
</dbReference>
<dbReference type="FunFam" id="3.40.1190.20:FF:000023">
    <property type="entry name" value="ATP-dependent (S)-NAD(P)H-hydrate dehydratase"/>
    <property type="match status" value="1"/>
</dbReference>
<sequence>MANIPQSKPLHSTAGGKELLKCVQSLFPKLEEKNKKGDCGRIAVIGGSQEYTGAPYFAAISSLKFGADILHVFCPKEAATVIKSYSPELIVHPLLSVGNGDNKWKEIFDWLDRVNAVVIGPGLGRNDDMLPVFRQLIEEIKKRSLSLVVDADGLHFAGKCNEVFRDYKQAILTPNFGEFSKLYKAVLGDEPKKSDVENGEAVRALAKSLGHLTIVQKGNPDHISDGKELLKCDHPGSPRRCGGQGDLLSGSLAPLAFWAGRNSSSSDCDSQLSRYGPTMIAGYTGCMLTRECSNIAYEKAGRTMTTTDLIDAIPELLDRLSVLK</sequence>
<feature type="binding site" evidence="8">
    <location>
        <begin position="236"/>
        <end position="245"/>
    </location>
    <ligand>
        <name>ATP</name>
        <dbReference type="ChEBI" id="CHEBI:30616"/>
    </ligand>
</feature>
<evidence type="ECO:0000256" key="2">
    <source>
        <dbReference type="ARBA" id="ARBA00022741"/>
    </source>
</evidence>
<dbReference type="Gene3D" id="3.40.1190.20">
    <property type="match status" value="1"/>
</dbReference>
<feature type="binding site" evidence="8">
    <location>
        <begin position="217"/>
        <end position="221"/>
    </location>
    <ligand>
        <name>ATP</name>
        <dbReference type="ChEBI" id="CHEBI:30616"/>
    </ligand>
</feature>
<evidence type="ECO:0000256" key="8">
    <source>
        <dbReference type="HAMAP-Rule" id="MF_03157"/>
    </source>
</evidence>
<dbReference type="PROSITE" id="PS51383">
    <property type="entry name" value="YJEF_C_3"/>
    <property type="match status" value="1"/>
</dbReference>
<keyword evidence="5 8" id="KW-0520">NAD</keyword>
<dbReference type="PANTHER" id="PTHR12592">
    <property type="entry name" value="ATP-DEPENDENT (S)-NAD(P)H-HYDRATE DEHYDRATASE FAMILY MEMBER"/>
    <property type="match status" value="1"/>
</dbReference>
<evidence type="ECO:0000313" key="10">
    <source>
        <dbReference type="Proteomes" id="UP000887566"/>
    </source>
</evidence>
<keyword evidence="4" id="KW-0521">NADP</keyword>
<feature type="binding site" evidence="8">
    <location>
        <begin position="175"/>
        <end position="181"/>
    </location>
    <ligand>
        <name>(6S)-NADPHX</name>
        <dbReference type="ChEBI" id="CHEBI:64076"/>
    </ligand>
</feature>
<reference evidence="11" key="1">
    <citation type="submission" date="2022-11" db="UniProtKB">
        <authorList>
            <consortium name="WormBaseParasite"/>
        </authorList>
    </citation>
    <scope>IDENTIFICATION</scope>
</reference>
<organism evidence="10 11">
    <name type="scientific">Plectus sambesii</name>
    <dbReference type="NCBI Taxonomy" id="2011161"/>
    <lineage>
        <taxon>Eukaryota</taxon>
        <taxon>Metazoa</taxon>
        <taxon>Ecdysozoa</taxon>
        <taxon>Nematoda</taxon>
        <taxon>Chromadorea</taxon>
        <taxon>Plectida</taxon>
        <taxon>Plectina</taxon>
        <taxon>Plectoidea</taxon>
        <taxon>Plectidae</taxon>
        <taxon>Plectus</taxon>
    </lineage>
</organism>
<dbReference type="PROSITE" id="PS01049">
    <property type="entry name" value="YJEF_C_1"/>
    <property type="match status" value="1"/>
</dbReference>
<comment type="cofactor">
    <cofactor evidence="8">
        <name>Mg(2+)</name>
        <dbReference type="ChEBI" id="CHEBI:18420"/>
    </cofactor>
</comment>
<dbReference type="Pfam" id="PF01256">
    <property type="entry name" value="Carb_kinase"/>
    <property type="match status" value="1"/>
</dbReference>
<keyword evidence="2 8" id="KW-0547">Nucleotide-binding</keyword>
<evidence type="ECO:0000256" key="5">
    <source>
        <dbReference type="ARBA" id="ARBA00023027"/>
    </source>
</evidence>
<evidence type="ECO:0000256" key="3">
    <source>
        <dbReference type="ARBA" id="ARBA00022840"/>
    </source>
</evidence>
<evidence type="ECO:0000313" key="11">
    <source>
        <dbReference type="WBParaSite" id="PSAMB.scaffold2125size25203.g16440.t1"/>
    </source>
</evidence>
<feature type="binding site" evidence="8">
    <location>
        <position position="246"/>
    </location>
    <ligand>
        <name>(6S)-NADPHX</name>
        <dbReference type="ChEBI" id="CHEBI:64076"/>
    </ligand>
</feature>
<protein>
    <recommendedName>
        <fullName evidence="8">ATP-dependent (S)-NAD(P)H-hydrate dehydratase</fullName>
        <ecNumber evidence="8">4.2.1.93</ecNumber>
    </recommendedName>
    <alternativeName>
        <fullName evidence="8">ATP-dependent NAD(P)HX dehydratase</fullName>
    </alternativeName>
</protein>
<accession>A0A914VL00</accession>
<dbReference type="GO" id="GO:0047453">
    <property type="term" value="F:ATP-dependent NAD(P)H-hydrate dehydratase activity"/>
    <property type="evidence" value="ECO:0007669"/>
    <property type="project" value="UniProtKB-UniRule"/>
</dbReference>
<keyword evidence="10" id="KW-1185">Reference proteome</keyword>
<dbReference type="InterPro" id="IPR000631">
    <property type="entry name" value="CARKD"/>
</dbReference>
<keyword evidence="1 8" id="KW-0597">Phosphoprotein</keyword>
<name>A0A914VL00_9BILA</name>
<feature type="domain" description="YjeF C-terminal" evidence="9">
    <location>
        <begin position="20"/>
        <end position="320"/>
    </location>
</feature>
<dbReference type="GO" id="GO:0005524">
    <property type="term" value="F:ATP binding"/>
    <property type="evidence" value="ECO:0007669"/>
    <property type="project" value="UniProtKB-KW"/>
</dbReference>
<evidence type="ECO:0000259" key="9">
    <source>
        <dbReference type="PROSITE" id="PS51383"/>
    </source>
</evidence>
<evidence type="ECO:0000256" key="6">
    <source>
        <dbReference type="ARBA" id="ARBA00023239"/>
    </source>
</evidence>
<feature type="binding site" evidence="8">
    <location>
        <position position="122"/>
    </location>
    <ligand>
        <name>(6S)-NADPHX</name>
        <dbReference type="ChEBI" id="CHEBI:64076"/>
    </ligand>
</feature>
<dbReference type="PANTHER" id="PTHR12592:SF0">
    <property type="entry name" value="ATP-DEPENDENT (S)-NAD(P)H-HYDRATE DEHYDRATASE"/>
    <property type="match status" value="1"/>
</dbReference>
<dbReference type="WBParaSite" id="PSAMB.scaffold2125size25203.g16440.t1">
    <property type="protein sequence ID" value="PSAMB.scaffold2125size25203.g16440.t1"/>
    <property type="gene ID" value="PSAMB.scaffold2125size25203.g16440"/>
</dbReference>
<proteinExistence type="inferred from homology"/>
<evidence type="ECO:0000256" key="7">
    <source>
        <dbReference type="ARBA" id="ARBA00047472"/>
    </source>
</evidence>
<dbReference type="NCBIfam" id="TIGR00196">
    <property type="entry name" value="yjeF_cterm"/>
    <property type="match status" value="1"/>
</dbReference>
<keyword evidence="3 8" id="KW-0067">ATP-binding</keyword>
<dbReference type="AlphaFoldDB" id="A0A914VL00"/>
<comment type="similarity">
    <text evidence="8">Belongs to the NnrD/CARKD family.</text>
</comment>
<dbReference type="InterPro" id="IPR017953">
    <property type="entry name" value="Carbohydrate_kinase_pred_CS"/>
</dbReference>
<comment type="function">
    <text evidence="8">Catalyzes the dehydration of the S-form of NAD(P)HX at the expense of ATP, which is converted to ADP. Together with NAD(P)HX epimerase, which catalyzes the epimerization of the S- and R-forms, the enzyme allows the repair of both epimers of NAD(P)HX, a damaged form of NAD(P)H that is a result of enzymatic or heat-dependent hydration.</text>
</comment>
<evidence type="ECO:0000256" key="4">
    <source>
        <dbReference type="ARBA" id="ARBA00022857"/>
    </source>
</evidence>
<comment type="catalytic activity">
    <reaction evidence="7 8">
        <text>(6S)-NADPHX + ATP = ADP + phosphate + NADPH + H(+)</text>
        <dbReference type="Rhea" id="RHEA:32231"/>
        <dbReference type="ChEBI" id="CHEBI:15378"/>
        <dbReference type="ChEBI" id="CHEBI:30616"/>
        <dbReference type="ChEBI" id="CHEBI:43474"/>
        <dbReference type="ChEBI" id="CHEBI:57783"/>
        <dbReference type="ChEBI" id="CHEBI:64076"/>
        <dbReference type="ChEBI" id="CHEBI:456216"/>
        <dbReference type="EC" id="4.2.1.93"/>
    </reaction>
</comment>